<dbReference type="RefSeq" id="WP_148067519.1">
    <property type="nucleotide sequence ID" value="NZ_VRZA01000002.1"/>
</dbReference>
<evidence type="ECO:0000256" key="5">
    <source>
        <dbReference type="SAM" id="Phobius"/>
    </source>
</evidence>
<name>A0A5C9A4A2_9GAMM</name>
<dbReference type="Pfam" id="PF00916">
    <property type="entry name" value="Sulfate_transp"/>
    <property type="match status" value="1"/>
</dbReference>
<evidence type="ECO:0000256" key="2">
    <source>
        <dbReference type="ARBA" id="ARBA00022692"/>
    </source>
</evidence>
<feature type="transmembrane region" description="Helical" evidence="5">
    <location>
        <begin position="113"/>
        <end position="135"/>
    </location>
</feature>
<evidence type="ECO:0000256" key="4">
    <source>
        <dbReference type="ARBA" id="ARBA00023136"/>
    </source>
</evidence>
<feature type="transmembrane region" description="Helical" evidence="5">
    <location>
        <begin position="229"/>
        <end position="253"/>
    </location>
</feature>
<comment type="subcellular location">
    <subcellularLocation>
        <location evidence="1">Membrane</location>
        <topology evidence="1">Multi-pass membrane protein</topology>
    </subcellularLocation>
</comment>
<evidence type="ECO:0000259" key="6">
    <source>
        <dbReference type="PROSITE" id="PS50801"/>
    </source>
</evidence>
<keyword evidence="4 5" id="KW-0472">Membrane</keyword>
<feature type="transmembrane region" description="Helical" evidence="5">
    <location>
        <begin position="156"/>
        <end position="178"/>
    </location>
</feature>
<organism evidence="7 8">
    <name type="scientific">Parahaliea maris</name>
    <dbReference type="NCBI Taxonomy" id="2716870"/>
    <lineage>
        <taxon>Bacteria</taxon>
        <taxon>Pseudomonadati</taxon>
        <taxon>Pseudomonadota</taxon>
        <taxon>Gammaproteobacteria</taxon>
        <taxon>Cellvibrionales</taxon>
        <taxon>Halieaceae</taxon>
        <taxon>Parahaliea</taxon>
    </lineage>
</organism>
<dbReference type="SUPFAM" id="SSF52091">
    <property type="entry name" value="SpoIIaa-like"/>
    <property type="match status" value="1"/>
</dbReference>
<dbReference type="CDD" id="cd07042">
    <property type="entry name" value="STAS_SulP_like_sulfate_transporter"/>
    <property type="match status" value="1"/>
</dbReference>
<keyword evidence="2 5" id="KW-0812">Transmembrane</keyword>
<feature type="transmembrane region" description="Helical" evidence="5">
    <location>
        <begin position="12"/>
        <end position="34"/>
    </location>
</feature>
<dbReference type="AlphaFoldDB" id="A0A5C9A4A2"/>
<dbReference type="InterPro" id="IPR011547">
    <property type="entry name" value="SLC26A/SulP_dom"/>
</dbReference>
<feature type="transmembrane region" description="Helical" evidence="5">
    <location>
        <begin position="331"/>
        <end position="349"/>
    </location>
</feature>
<dbReference type="EMBL" id="VRZA01000002">
    <property type="protein sequence ID" value="TXS95608.1"/>
    <property type="molecule type" value="Genomic_DNA"/>
</dbReference>
<evidence type="ECO:0000313" key="8">
    <source>
        <dbReference type="Proteomes" id="UP000321039"/>
    </source>
</evidence>
<dbReference type="Gene3D" id="3.30.750.24">
    <property type="entry name" value="STAS domain"/>
    <property type="match status" value="1"/>
</dbReference>
<accession>A0A5C9A4A2</accession>
<proteinExistence type="predicted"/>
<dbReference type="InterPro" id="IPR001902">
    <property type="entry name" value="SLC26A/SulP_fam"/>
</dbReference>
<dbReference type="PROSITE" id="PS50801">
    <property type="entry name" value="STAS"/>
    <property type="match status" value="1"/>
</dbReference>
<reference evidence="7 8" key="1">
    <citation type="submission" date="2019-08" db="EMBL/GenBank/DDBJ databases">
        <title>Parahaliea maris sp. nov., isolated from the surface seawater.</title>
        <authorList>
            <person name="Liu Y."/>
        </authorList>
    </citation>
    <scope>NUCLEOTIDE SEQUENCE [LARGE SCALE GENOMIC DNA]</scope>
    <source>
        <strain evidence="7 8">HSLHS9</strain>
    </source>
</reference>
<evidence type="ECO:0000256" key="3">
    <source>
        <dbReference type="ARBA" id="ARBA00022989"/>
    </source>
</evidence>
<dbReference type="Proteomes" id="UP000321039">
    <property type="component" value="Unassembled WGS sequence"/>
</dbReference>
<feature type="transmembrane region" description="Helical" evidence="5">
    <location>
        <begin position="273"/>
        <end position="295"/>
    </location>
</feature>
<dbReference type="Pfam" id="PF01740">
    <property type="entry name" value="STAS"/>
    <property type="match status" value="1"/>
</dbReference>
<protein>
    <submittedName>
        <fullName evidence="7">SulP family inorganic anion transporter</fullName>
    </submittedName>
</protein>
<feature type="transmembrane region" description="Helical" evidence="5">
    <location>
        <begin position="70"/>
        <end position="101"/>
    </location>
</feature>
<dbReference type="InterPro" id="IPR002645">
    <property type="entry name" value="STAS_dom"/>
</dbReference>
<gene>
    <name evidence="7" type="ORF">FV139_06945</name>
</gene>
<dbReference type="GO" id="GO:0055085">
    <property type="term" value="P:transmembrane transport"/>
    <property type="evidence" value="ECO:0007669"/>
    <property type="project" value="InterPro"/>
</dbReference>
<feature type="domain" description="STAS" evidence="6">
    <location>
        <begin position="426"/>
        <end position="503"/>
    </location>
</feature>
<dbReference type="PANTHER" id="PTHR11814">
    <property type="entry name" value="SULFATE TRANSPORTER"/>
    <property type="match status" value="1"/>
</dbReference>
<keyword evidence="3 5" id="KW-1133">Transmembrane helix</keyword>
<feature type="transmembrane region" description="Helical" evidence="5">
    <location>
        <begin position="40"/>
        <end position="58"/>
    </location>
</feature>
<dbReference type="GO" id="GO:0016020">
    <property type="term" value="C:membrane"/>
    <property type="evidence" value="ECO:0007669"/>
    <property type="project" value="UniProtKB-SubCell"/>
</dbReference>
<sequence length="551" mass="56950">MVKLDFSNVRGDIAGGITAGVVALPLAIALGVASGIGPMAGLYGAIAVGFFAALFGGTPSQISGPTGPMVVVLAGLVASLSGSVELVFTAVMLAGVLQIVFGVLGVGQYIRLVPYPVISGFMSGIGAIIIILQLGRLMGHAPPGEPVAAMIYLPHALSDINFAALALGLGTLAATYMWPSQWGKYLPAPLAALIAGTLIAFFALDIPVLGSIPTGLPSLHMPVFDRDSLFLVVEAAVILAILGAIDSLLTSLVADNMSRTRHDSNKELIGQGIGNGIAGLIGGIAGAGATMRTVVNIRTGGRTNLSGMVHALVLLAVVLGLSPLAANIPHAVLAGILVKVGLDIIDWSYLKRAHRGPRWDLALMVLVLGLTVFVDLITAVAAGVVLAALAFVRQVAKAQVESLKNLPEHLDSPEEKELLEDMRKQVSLFDFGGPMSFGAAADLGHHVREHSEPGTRIMILDFSRVPFLDLSAALAIETIATDAKGSGKSLFLAGMSDEVREVLSGVMGGVPGSGDYETRLEALRAAHYALSGEHVTEKKPDVMIGNVAPAH</sequence>
<comment type="caution">
    <text evidence="7">The sequence shown here is derived from an EMBL/GenBank/DDBJ whole genome shotgun (WGS) entry which is preliminary data.</text>
</comment>
<feature type="transmembrane region" description="Helical" evidence="5">
    <location>
        <begin position="190"/>
        <end position="209"/>
    </location>
</feature>
<keyword evidence="8" id="KW-1185">Reference proteome</keyword>
<evidence type="ECO:0000256" key="1">
    <source>
        <dbReference type="ARBA" id="ARBA00004141"/>
    </source>
</evidence>
<evidence type="ECO:0000313" key="7">
    <source>
        <dbReference type="EMBL" id="TXS95608.1"/>
    </source>
</evidence>
<feature type="transmembrane region" description="Helical" evidence="5">
    <location>
        <begin position="361"/>
        <end position="392"/>
    </location>
</feature>
<feature type="transmembrane region" description="Helical" evidence="5">
    <location>
        <begin position="307"/>
        <end position="325"/>
    </location>
</feature>
<dbReference type="InterPro" id="IPR036513">
    <property type="entry name" value="STAS_dom_sf"/>
</dbReference>